<proteinExistence type="predicted"/>
<dbReference type="Proteomes" id="UP000015453">
    <property type="component" value="Unassembled WGS sequence"/>
</dbReference>
<reference evidence="2 3" key="1">
    <citation type="journal article" date="2013" name="BMC Genomics">
        <title>The miniature genome of a carnivorous plant Genlisea aurea contains a low number of genes and short non-coding sequences.</title>
        <authorList>
            <person name="Leushkin E.V."/>
            <person name="Sutormin R.A."/>
            <person name="Nabieva E.R."/>
            <person name="Penin A.A."/>
            <person name="Kondrashov A.S."/>
            <person name="Logacheva M.D."/>
        </authorList>
    </citation>
    <scope>NUCLEOTIDE SEQUENCE [LARGE SCALE GENOMIC DNA]</scope>
</reference>
<feature type="region of interest" description="Disordered" evidence="1">
    <location>
        <begin position="34"/>
        <end position="91"/>
    </location>
</feature>
<accession>S8CYP7</accession>
<sequence>MNERTYSWNRSFNRNAARRPGFIILAPPAQIRPEFFSGEQRRRGGGEDAMDDEIERRSERREDEGMTEKKVVEKKGRGISDAKRRKWAWLP</sequence>
<comment type="caution">
    <text evidence="2">The sequence shown here is derived from an EMBL/GenBank/DDBJ whole genome shotgun (WGS) entry which is preliminary data.</text>
</comment>
<evidence type="ECO:0000256" key="1">
    <source>
        <dbReference type="SAM" id="MobiDB-lite"/>
    </source>
</evidence>
<keyword evidence="3" id="KW-1185">Reference proteome</keyword>
<evidence type="ECO:0000313" key="2">
    <source>
        <dbReference type="EMBL" id="EPS72569.1"/>
    </source>
</evidence>
<dbReference type="AlphaFoldDB" id="S8CYP7"/>
<evidence type="ECO:0000313" key="3">
    <source>
        <dbReference type="Proteomes" id="UP000015453"/>
    </source>
</evidence>
<organism evidence="2 3">
    <name type="scientific">Genlisea aurea</name>
    <dbReference type="NCBI Taxonomy" id="192259"/>
    <lineage>
        <taxon>Eukaryota</taxon>
        <taxon>Viridiplantae</taxon>
        <taxon>Streptophyta</taxon>
        <taxon>Embryophyta</taxon>
        <taxon>Tracheophyta</taxon>
        <taxon>Spermatophyta</taxon>
        <taxon>Magnoliopsida</taxon>
        <taxon>eudicotyledons</taxon>
        <taxon>Gunneridae</taxon>
        <taxon>Pentapetalae</taxon>
        <taxon>asterids</taxon>
        <taxon>lamiids</taxon>
        <taxon>Lamiales</taxon>
        <taxon>Lentibulariaceae</taxon>
        <taxon>Genlisea</taxon>
    </lineage>
</organism>
<name>S8CYP7_9LAMI</name>
<protein>
    <submittedName>
        <fullName evidence="2">Uncharacterized protein</fullName>
    </submittedName>
</protein>
<feature type="compositionally biased region" description="Basic and acidic residues" evidence="1">
    <location>
        <begin position="54"/>
        <end position="82"/>
    </location>
</feature>
<dbReference type="EMBL" id="AUSU01000786">
    <property type="protein sequence ID" value="EPS72569.1"/>
    <property type="molecule type" value="Genomic_DNA"/>
</dbReference>
<gene>
    <name evidence="2" type="ORF">M569_02190</name>
</gene>